<comment type="caution">
    <text evidence="1">The sequence shown here is derived from an EMBL/GenBank/DDBJ whole genome shotgun (WGS) entry which is preliminary data.</text>
</comment>
<proteinExistence type="predicted"/>
<evidence type="ECO:0000313" key="2">
    <source>
        <dbReference type="Proteomes" id="UP000828390"/>
    </source>
</evidence>
<dbReference type="Proteomes" id="UP000828390">
    <property type="component" value="Unassembled WGS sequence"/>
</dbReference>
<keyword evidence="2" id="KW-1185">Reference proteome</keyword>
<name>A0A9D4N6X3_DREPO</name>
<reference evidence="1" key="2">
    <citation type="submission" date="2020-11" db="EMBL/GenBank/DDBJ databases">
        <authorList>
            <person name="McCartney M.A."/>
            <person name="Auch B."/>
            <person name="Kono T."/>
            <person name="Mallez S."/>
            <person name="Becker A."/>
            <person name="Gohl D.M."/>
            <person name="Silverstein K.A.T."/>
            <person name="Koren S."/>
            <person name="Bechman K.B."/>
            <person name="Herman A."/>
            <person name="Abrahante J.E."/>
            <person name="Garbe J."/>
        </authorList>
    </citation>
    <scope>NUCLEOTIDE SEQUENCE</scope>
    <source>
        <strain evidence="1">Duluth1</strain>
        <tissue evidence="1">Whole animal</tissue>
    </source>
</reference>
<organism evidence="1 2">
    <name type="scientific">Dreissena polymorpha</name>
    <name type="common">Zebra mussel</name>
    <name type="synonym">Mytilus polymorpha</name>
    <dbReference type="NCBI Taxonomy" id="45954"/>
    <lineage>
        <taxon>Eukaryota</taxon>
        <taxon>Metazoa</taxon>
        <taxon>Spiralia</taxon>
        <taxon>Lophotrochozoa</taxon>
        <taxon>Mollusca</taxon>
        <taxon>Bivalvia</taxon>
        <taxon>Autobranchia</taxon>
        <taxon>Heteroconchia</taxon>
        <taxon>Euheterodonta</taxon>
        <taxon>Imparidentia</taxon>
        <taxon>Neoheterodontei</taxon>
        <taxon>Myida</taxon>
        <taxon>Dreissenoidea</taxon>
        <taxon>Dreissenidae</taxon>
        <taxon>Dreissena</taxon>
    </lineage>
</organism>
<accession>A0A9D4N6X3</accession>
<gene>
    <name evidence="1" type="ORF">DPMN_011854</name>
</gene>
<protein>
    <submittedName>
        <fullName evidence="1">Uncharacterized protein</fullName>
    </submittedName>
</protein>
<sequence length="110" mass="12388">MFNIWEAASKRVGFAWRSYDVQFRLRQEVSAASLAVINTDLWWHYTLSGNVLSVPSRTETPKGQGVGTSYPCLDYNWAPALGLFVDFPIHVPIVVAVTQRLPASKNKHCH</sequence>
<reference evidence="1" key="1">
    <citation type="journal article" date="2019" name="bioRxiv">
        <title>The Genome of the Zebra Mussel, Dreissena polymorpha: A Resource for Invasive Species Research.</title>
        <authorList>
            <person name="McCartney M.A."/>
            <person name="Auch B."/>
            <person name="Kono T."/>
            <person name="Mallez S."/>
            <person name="Zhang Y."/>
            <person name="Obille A."/>
            <person name="Becker A."/>
            <person name="Abrahante J.E."/>
            <person name="Garbe J."/>
            <person name="Badalamenti J.P."/>
            <person name="Herman A."/>
            <person name="Mangelson H."/>
            <person name="Liachko I."/>
            <person name="Sullivan S."/>
            <person name="Sone E.D."/>
            <person name="Koren S."/>
            <person name="Silverstein K.A.T."/>
            <person name="Beckman K.B."/>
            <person name="Gohl D.M."/>
        </authorList>
    </citation>
    <scope>NUCLEOTIDE SEQUENCE</scope>
    <source>
        <strain evidence="1">Duluth1</strain>
        <tissue evidence="1">Whole animal</tissue>
    </source>
</reference>
<dbReference type="EMBL" id="JAIWYP010000001">
    <property type="protein sequence ID" value="KAH3887832.1"/>
    <property type="molecule type" value="Genomic_DNA"/>
</dbReference>
<evidence type="ECO:0000313" key="1">
    <source>
        <dbReference type="EMBL" id="KAH3887832.1"/>
    </source>
</evidence>
<dbReference type="AlphaFoldDB" id="A0A9D4N6X3"/>